<dbReference type="SUPFAM" id="SSF89232">
    <property type="entry name" value="Hypothetical protein TM1070"/>
    <property type="match status" value="1"/>
</dbReference>
<dbReference type="Proteomes" id="UP000250462">
    <property type="component" value="Unassembled WGS sequence"/>
</dbReference>
<evidence type="ECO:0008006" key="3">
    <source>
        <dbReference type="Google" id="ProtNLM"/>
    </source>
</evidence>
<comment type="caution">
    <text evidence="1">The sequence shown here is derived from an EMBL/GenBank/DDBJ whole genome shotgun (WGS) entry which is preliminary data.</text>
</comment>
<evidence type="ECO:0000313" key="2">
    <source>
        <dbReference type="Proteomes" id="UP000250462"/>
    </source>
</evidence>
<keyword evidence="2" id="KW-1185">Reference proteome</keyword>
<dbReference type="EMBL" id="QMIG01000003">
    <property type="protein sequence ID" value="RAW17609.1"/>
    <property type="molecule type" value="Genomic_DNA"/>
</dbReference>
<dbReference type="OrthoDB" id="512504at2"/>
<protein>
    <recommendedName>
        <fullName evidence="3">Sensory rhodopsin transducer</fullName>
    </recommendedName>
</protein>
<dbReference type="InterPro" id="IPR009794">
    <property type="entry name" value="ASRT"/>
</dbReference>
<dbReference type="RefSeq" id="WP_112257427.1">
    <property type="nucleotide sequence ID" value="NZ_QMIG01000003.1"/>
</dbReference>
<name>A0A329R0Z5_9ACTN</name>
<dbReference type="InterPro" id="IPR036698">
    <property type="entry name" value="TM1070-like_sf"/>
</dbReference>
<dbReference type="Pfam" id="PF07100">
    <property type="entry name" value="ASRT"/>
    <property type="match status" value="1"/>
</dbReference>
<gene>
    <name evidence="1" type="ORF">DPM12_06400</name>
</gene>
<accession>A0A329R0Z5</accession>
<reference evidence="1 2" key="1">
    <citation type="submission" date="2018-06" db="EMBL/GenBank/DDBJ databases">
        <title>Phytoactinopolyspora halophila sp. nov., a novel halophilic actinomycete isolated from a saline soil in China.</title>
        <authorList>
            <person name="Tang S.-K."/>
        </authorList>
    </citation>
    <scope>NUCLEOTIDE SEQUENCE [LARGE SCALE GENOMIC DNA]</scope>
    <source>
        <strain evidence="1 2">YIM 96934</strain>
    </source>
</reference>
<proteinExistence type="predicted"/>
<dbReference type="Gene3D" id="2.60.290.11">
    <property type="entry name" value="TM1070-like"/>
    <property type="match status" value="1"/>
</dbReference>
<organism evidence="1 2">
    <name type="scientific">Phytoactinopolyspora halophila</name>
    <dbReference type="NCBI Taxonomy" id="1981511"/>
    <lineage>
        <taxon>Bacteria</taxon>
        <taxon>Bacillati</taxon>
        <taxon>Actinomycetota</taxon>
        <taxon>Actinomycetes</taxon>
        <taxon>Jiangellales</taxon>
        <taxon>Jiangellaceae</taxon>
        <taxon>Phytoactinopolyspora</taxon>
    </lineage>
</organism>
<evidence type="ECO:0000313" key="1">
    <source>
        <dbReference type="EMBL" id="RAW17609.1"/>
    </source>
</evidence>
<sequence>MNDETTELAAEGHRVWHVPDCFLPGTSVGDTPSHEAFCVLNVSGTEAQVGLTFYFADREPISTDVRVPARRNIHLRSDQAEMIGVALPADVPYACRIRSSVPVTVQYSRLDAQEGYELMTTSAIPVA</sequence>
<dbReference type="AlphaFoldDB" id="A0A329R0Z5"/>